<dbReference type="AlphaFoldDB" id="A0A9P4LEP5"/>
<evidence type="ECO:0000256" key="2">
    <source>
        <dbReference type="ARBA" id="ARBA00008318"/>
    </source>
</evidence>
<sequence length="1124" mass="124553">MKQRFSSLDVVAHELSKSLTSLRVTNVYDLSSRIFLIKFHKPDHREQLLIDSGFRCHLTEYARTTAAAPSAFVAKLRKYLKTRRVTSISQIGTDRILEFQFSDGLYRLYLEFYAGGNIVLTDGDLKVLALLRNVDEGEEHEKLRVGLAYNLTLRQNYGGAPELTKERIRAGLQKAVGRQQEQPAATGKKAKKAGKDALRKALAVSITECPPLLVDHALHVANYDSTLKPEQVLADEELLEKLLVVLQDARKITDEIVQDGYTKGYILAKANPGSKPDQGSEKSRHLYEDFHPFRPQQFEGSDITFLEFDEFNKAVDEFFSSIEGQKLESRLTEREQQAKKKLDKARKEHEERIGGLQQVQELNFRKAEAILANVHRVAEATEAVNGLIRQGMDWGDVARLIEREQGQGNAVAEMIKLPLKLHENTVTLLLDETSFDQAEEEDDDDDDEGNETSSVSEDSEDEDEAPRKKAAPAKAPSNPKLAIDIDLALSPWANSTEYYDQKKTAASKEDRTVQASTRALKSHEKKVAEDLKKGLKQEKDILRPVRKQQWFEKYIYFLSSDGYLVLGGKDAQQNEIIYRKYFRKGDVYVHADLKGAMPMIIKNNPTTPDAPMPPSTLSQAGNLSVCTSDAWDSKAGMSAWWVPADQVTKTGQTGEFLPPGMFNIKGKKEYLPPAQLIVGLAVMFEISEASKARHNKHRVLDGVNISAAEMTPEHTEEVKPFQNDNEEASDDDDFPDAKLASESEDDFPDAKMEHTEESDAESEAAGHTNPLQPRTEAKDESEDDEETQSVKDDDEFFVMSGGNGPAQDKDVDDDAGSMADSERTKSTGRRHLSAKERRMLKKRQLPPSTQAPFASTPAADSADGDESASGEEDAKASAKAPGTITSQASKMTSGPLPRGKRGKAKKLAAKYANQDEDERALAMHLLGSQSGQKAAEDAAEEKRRKEEEAAANKQRRREQHLRAQAAGKAAEEARQAVHEQEDDDEGDEVLKSNLLNLDAFTGRPLPGDDLISAIPVCAPWSALSTYKYKAKMQPGSTKRGKAVKEVLSIWDHAGKDAKATDKHSQDVERIWPREMELIRGWKETEVVGVVPVAKVRVMIAGGRAGAAAAKGKAKPRGGRGSKKK</sequence>
<dbReference type="EMBL" id="ML978344">
    <property type="protein sequence ID" value="KAF2023506.1"/>
    <property type="molecule type" value="Genomic_DNA"/>
</dbReference>
<protein>
    <recommendedName>
        <fullName evidence="5">Ribosome quality control complex subunit 2</fullName>
    </recommendedName>
</protein>
<dbReference type="GO" id="GO:0072344">
    <property type="term" value="P:rescue of stalled ribosome"/>
    <property type="evidence" value="ECO:0007669"/>
    <property type="project" value="TreeGrafter"/>
</dbReference>
<dbReference type="Proteomes" id="UP000799777">
    <property type="component" value="Unassembled WGS sequence"/>
</dbReference>
<organism evidence="10 11">
    <name type="scientific">Setomelanomma holmii</name>
    <dbReference type="NCBI Taxonomy" id="210430"/>
    <lineage>
        <taxon>Eukaryota</taxon>
        <taxon>Fungi</taxon>
        <taxon>Dikarya</taxon>
        <taxon>Ascomycota</taxon>
        <taxon>Pezizomycotina</taxon>
        <taxon>Dothideomycetes</taxon>
        <taxon>Pleosporomycetidae</taxon>
        <taxon>Pleosporales</taxon>
        <taxon>Pleosporineae</taxon>
        <taxon>Phaeosphaeriaceae</taxon>
        <taxon>Setomelanomma</taxon>
    </lineage>
</organism>
<dbReference type="PANTHER" id="PTHR15239:SF6">
    <property type="entry name" value="RIBOSOME QUALITY CONTROL COMPLEX SUBUNIT NEMF"/>
    <property type="match status" value="1"/>
</dbReference>
<feature type="region of interest" description="Disordered" evidence="7">
    <location>
        <begin position="707"/>
        <end position="988"/>
    </location>
</feature>
<feature type="compositionally biased region" description="Basic and acidic residues" evidence="7">
    <location>
        <begin position="500"/>
        <end position="512"/>
    </location>
</feature>
<feature type="coiled-coil region" evidence="6">
    <location>
        <begin position="328"/>
        <end position="359"/>
    </location>
</feature>
<dbReference type="InterPro" id="IPR051608">
    <property type="entry name" value="RQC_Subunit_NEMF"/>
</dbReference>
<keyword evidence="3" id="KW-0963">Cytoplasm</keyword>
<feature type="compositionally biased region" description="Polar residues" evidence="7">
    <location>
        <begin position="883"/>
        <end position="892"/>
    </location>
</feature>
<evidence type="ECO:0000256" key="4">
    <source>
        <dbReference type="ARBA" id="ARBA00023054"/>
    </source>
</evidence>
<feature type="compositionally biased region" description="Acidic residues" evidence="7">
    <location>
        <begin position="437"/>
        <end position="450"/>
    </location>
</feature>
<name>A0A9P4LEP5_9PLEO</name>
<feature type="domain" description="NFACT RNA-binding" evidence="8">
    <location>
        <begin position="553"/>
        <end position="666"/>
    </location>
</feature>
<keyword evidence="4 6" id="KW-0175">Coiled coil</keyword>
<evidence type="ECO:0000256" key="1">
    <source>
        <dbReference type="ARBA" id="ARBA00004496"/>
    </source>
</evidence>
<dbReference type="Gene3D" id="2.30.310.10">
    <property type="entry name" value="ibrinogen binding protein from staphylococcus aureus domain"/>
    <property type="match status" value="1"/>
</dbReference>
<feature type="region of interest" description="Disordered" evidence="7">
    <location>
        <begin position="1103"/>
        <end position="1124"/>
    </location>
</feature>
<evidence type="ECO:0000256" key="7">
    <source>
        <dbReference type="SAM" id="MobiDB-lite"/>
    </source>
</evidence>
<feature type="compositionally biased region" description="Basic and acidic residues" evidence="7">
    <location>
        <begin position="934"/>
        <end position="950"/>
    </location>
</feature>
<feature type="compositionally biased region" description="Basic residues" evidence="7">
    <location>
        <begin position="898"/>
        <end position="908"/>
    </location>
</feature>
<evidence type="ECO:0000256" key="5">
    <source>
        <dbReference type="ARBA" id="ARBA00070414"/>
    </source>
</evidence>
<comment type="caution">
    <text evidence="10">The sequence shown here is derived from an EMBL/GenBank/DDBJ whole genome shotgun (WGS) entry which is preliminary data.</text>
</comment>
<feature type="compositionally biased region" description="Basic residues" evidence="7">
    <location>
        <begin position="826"/>
        <end position="844"/>
    </location>
</feature>
<feature type="region of interest" description="Disordered" evidence="7">
    <location>
        <begin position="500"/>
        <end position="521"/>
    </location>
</feature>
<feature type="compositionally biased region" description="Basic and acidic residues" evidence="7">
    <location>
        <begin position="969"/>
        <end position="979"/>
    </location>
</feature>
<dbReference type="PANTHER" id="PTHR15239">
    <property type="entry name" value="NUCLEAR EXPORT MEDIATOR FACTOR NEMF"/>
    <property type="match status" value="1"/>
</dbReference>
<proteinExistence type="inferred from homology"/>
<feature type="compositionally biased region" description="Acidic residues" evidence="7">
    <location>
        <begin position="862"/>
        <end position="871"/>
    </location>
</feature>
<dbReference type="FunFam" id="2.30.310.10:FF:000003">
    <property type="entry name" value="Zinc knuckle domain containing protein"/>
    <property type="match status" value="1"/>
</dbReference>
<dbReference type="InterPro" id="IPR021846">
    <property type="entry name" value="NFACT-C"/>
</dbReference>
<evidence type="ECO:0000256" key="3">
    <source>
        <dbReference type="ARBA" id="ARBA00022490"/>
    </source>
</evidence>
<dbReference type="OrthoDB" id="207084at2759"/>
<evidence type="ECO:0000259" key="8">
    <source>
        <dbReference type="Pfam" id="PF05670"/>
    </source>
</evidence>
<reference evidence="10" key="1">
    <citation type="journal article" date="2020" name="Stud. Mycol.">
        <title>101 Dothideomycetes genomes: a test case for predicting lifestyles and emergence of pathogens.</title>
        <authorList>
            <person name="Haridas S."/>
            <person name="Albert R."/>
            <person name="Binder M."/>
            <person name="Bloem J."/>
            <person name="Labutti K."/>
            <person name="Salamov A."/>
            <person name="Andreopoulos B."/>
            <person name="Baker S."/>
            <person name="Barry K."/>
            <person name="Bills G."/>
            <person name="Bluhm B."/>
            <person name="Cannon C."/>
            <person name="Castanera R."/>
            <person name="Culley D."/>
            <person name="Daum C."/>
            <person name="Ezra D."/>
            <person name="Gonzalez J."/>
            <person name="Henrissat B."/>
            <person name="Kuo A."/>
            <person name="Liang C."/>
            <person name="Lipzen A."/>
            <person name="Lutzoni F."/>
            <person name="Magnuson J."/>
            <person name="Mondo S."/>
            <person name="Nolan M."/>
            <person name="Ohm R."/>
            <person name="Pangilinan J."/>
            <person name="Park H.-J."/>
            <person name="Ramirez L."/>
            <person name="Alfaro M."/>
            <person name="Sun H."/>
            <person name="Tritt A."/>
            <person name="Yoshinaga Y."/>
            <person name="Zwiers L.-H."/>
            <person name="Turgeon B."/>
            <person name="Goodwin S."/>
            <person name="Spatafora J."/>
            <person name="Crous P."/>
            <person name="Grigoriev I."/>
        </authorList>
    </citation>
    <scope>NUCLEOTIDE SEQUENCE</scope>
    <source>
        <strain evidence="10">CBS 110217</strain>
    </source>
</reference>
<evidence type="ECO:0000313" key="11">
    <source>
        <dbReference type="Proteomes" id="UP000799777"/>
    </source>
</evidence>
<dbReference type="GO" id="GO:0005737">
    <property type="term" value="C:cytoplasm"/>
    <property type="evidence" value="ECO:0007669"/>
    <property type="project" value="UniProtKB-SubCell"/>
</dbReference>
<feature type="compositionally biased region" description="Basic residues" evidence="7">
    <location>
        <begin position="1111"/>
        <end position="1124"/>
    </location>
</feature>
<accession>A0A9P4LEP5</accession>
<dbReference type="GO" id="GO:1990116">
    <property type="term" value="P:ribosome-associated ubiquitin-dependent protein catabolic process"/>
    <property type="evidence" value="ECO:0007669"/>
    <property type="project" value="TreeGrafter"/>
</dbReference>
<evidence type="ECO:0000259" key="9">
    <source>
        <dbReference type="Pfam" id="PF11923"/>
    </source>
</evidence>
<dbReference type="GO" id="GO:0043023">
    <property type="term" value="F:ribosomal large subunit binding"/>
    <property type="evidence" value="ECO:0007669"/>
    <property type="project" value="TreeGrafter"/>
</dbReference>
<evidence type="ECO:0000256" key="6">
    <source>
        <dbReference type="SAM" id="Coils"/>
    </source>
</evidence>
<dbReference type="Pfam" id="PF11923">
    <property type="entry name" value="NFACT-C"/>
    <property type="match status" value="1"/>
</dbReference>
<comment type="similarity">
    <text evidence="2">Belongs to the NEMF family.</text>
</comment>
<keyword evidence="11" id="KW-1185">Reference proteome</keyword>
<feature type="region of interest" description="Disordered" evidence="7">
    <location>
        <begin position="437"/>
        <end position="477"/>
    </location>
</feature>
<dbReference type="GO" id="GO:1990112">
    <property type="term" value="C:RQC complex"/>
    <property type="evidence" value="ECO:0007669"/>
    <property type="project" value="TreeGrafter"/>
</dbReference>
<comment type="subcellular location">
    <subcellularLocation>
        <location evidence="1">Cytoplasm</location>
    </subcellularLocation>
</comment>
<dbReference type="GO" id="GO:0000049">
    <property type="term" value="F:tRNA binding"/>
    <property type="evidence" value="ECO:0007669"/>
    <property type="project" value="TreeGrafter"/>
</dbReference>
<dbReference type="Pfam" id="PF05670">
    <property type="entry name" value="NFACT-R_1"/>
    <property type="match status" value="1"/>
</dbReference>
<feature type="compositionally biased region" description="Acidic residues" evidence="7">
    <location>
        <begin position="724"/>
        <end position="734"/>
    </location>
</feature>
<gene>
    <name evidence="10" type="ORF">EK21DRAFT_80773</name>
</gene>
<dbReference type="InterPro" id="IPR008532">
    <property type="entry name" value="NFACT_RNA-bd"/>
</dbReference>
<feature type="domain" description="NFACT protein C-terminal" evidence="9">
    <location>
        <begin position="993"/>
        <end position="1098"/>
    </location>
</feature>
<dbReference type="Pfam" id="PF05833">
    <property type="entry name" value="NFACT_N"/>
    <property type="match status" value="1"/>
</dbReference>
<feature type="compositionally biased region" description="Basic and acidic residues" evidence="7">
    <location>
        <begin position="748"/>
        <end position="757"/>
    </location>
</feature>
<feature type="compositionally biased region" description="Acidic residues" evidence="7">
    <location>
        <begin position="779"/>
        <end position="796"/>
    </location>
</feature>
<evidence type="ECO:0000313" key="10">
    <source>
        <dbReference type="EMBL" id="KAF2023506.1"/>
    </source>
</evidence>